<protein>
    <recommendedName>
        <fullName evidence="1">Glycosyltransferase 2-like domain-containing protein</fullName>
    </recommendedName>
</protein>
<dbReference type="SUPFAM" id="SSF53448">
    <property type="entry name" value="Nucleotide-diphospho-sugar transferases"/>
    <property type="match status" value="1"/>
</dbReference>
<dbReference type="PANTHER" id="PTHR22916:SF3">
    <property type="entry name" value="UDP-GLCNAC:BETAGAL BETA-1,3-N-ACETYLGLUCOSAMINYLTRANSFERASE-LIKE PROTEIN 1"/>
    <property type="match status" value="1"/>
</dbReference>
<evidence type="ECO:0000259" key="1">
    <source>
        <dbReference type="Pfam" id="PF00535"/>
    </source>
</evidence>
<name>A0AA37I3P7_XYLRU</name>
<proteinExistence type="predicted"/>
<feature type="domain" description="Glycosyltransferase 2-like" evidence="1">
    <location>
        <begin position="6"/>
        <end position="133"/>
    </location>
</feature>
<evidence type="ECO:0000313" key="3">
    <source>
        <dbReference type="Proteomes" id="UP000887097"/>
    </source>
</evidence>
<dbReference type="EMBL" id="BPTT01000001">
    <property type="protein sequence ID" value="GJG33969.1"/>
    <property type="molecule type" value="Genomic_DNA"/>
</dbReference>
<dbReference type="AlphaFoldDB" id="A0AA37I3P7"/>
<dbReference type="Gene3D" id="3.90.550.10">
    <property type="entry name" value="Spore Coat Polysaccharide Biosynthesis Protein SpsA, Chain A"/>
    <property type="match status" value="1"/>
</dbReference>
<dbReference type="OMA" id="WLESAYP"/>
<dbReference type="Pfam" id="PF00535">
    <property type="entry name" value="Glycos_transf_2"/>
    <property type="match status" value="1"/>
</dbReference>
<dbReference type="PANTHER" id="PTHR22916">
    <property type="entry name" value="GLYCOSYLTRANSFERASE"/>
    <property type="match status" value="1"/>
</dbReference>
<evidence type="ECO:0000313" key="2">
    <source>
        <dbReference type="EMBL" id="GJG33969.1"/>
    </source>
</evidence>
<dbReference type="InterPro" id="IPR001173">
    <property type="entry name" value="Glyco_trans_2-like"/>
</dbReference>
<dbReference type="CDD" id="cd00761">
    <property type="entry name" value="Glyco_tranf_GTA_type"/>
    <property type="match status" value="1"/>
</dbReference>
<accession>A0AA37I3P7</accession>
<dbReference type="GeneID" id="31501091"/>
<dbReference type="InterPro" id="IPR029044">
    <property type="entry name" value="Nucleotide-diphossugar_trans"/>
</dbReference>
<dbReference type="Proteomes" id="UP000887097">
    <property type="component" value="Unassembled WGS sequence"/>
</dbReference>
<dbReference type="RefSeq" id="WP_013064816.1">
    <property type="nucleotide sequence ID" value="NZ_BPTT01000001.1"/>
</dbReference>
<gene>
    <name evidence="2" type="ORF">PRMUPPPA20_20780</name>
</gene>
<reference evidence="2" key="1">
    <citation type="submission" date="2021-08" db="EMBL/GenBank/DDBJ databases">
        <title>Prevotella lacticifex sp. nov., isolated from rumen of cow.</title>
        <authorList>
            <person name="Shinkai T."/>
            <person name="Ikeyama N."/>
            <person name="Kumagai M."/>
            <person name="Ohmori H."/>
            <person name="Sakamoto M."/>
            <person name="Ohkuma M."/>
            <person name="Mitsumori M."/>
        </authorList>
    </citation>
    <scope>NUCLEOTIDE SEQUENCE</scope>
    <source>
        <strain evidence="2">JCM 8259</strain>
    </source>
</reference>
<comment type="caution">
    <text evidence="2">The sequence shown here is derived from an EMBL/GenBank/DDBJ whole genome shotgun (WGS) entry which is preliminary data.</text>
</comment>
<sequence length="335" mass="39025">MSKILSIVIPTYNMEKYLQRCLDSLVIEDRYLFEQIEILVINDGSKDRSLEIAQSYQEKFPSVFRAIDKKNGNYGSCINKGLAEATGMFFRILDADDWFDQEALQTVVKALISGQDTFDFVLTNYRAIDVNGTIQDYAEVNMPKGQLDFDSFRFINTPNERLLVMHSITFKTSLLHDVGLKHQEGISYTDIEYCYYPLTTAKSFCYIDATLYQYYIGREGQTVSVESTLAHYNDYYKVALRATNDYLLREKDFSSERKESLCRIIYNPIVSYYRVLLLNKKVLTQDDTQQLSLLDSCVNKVPMLYNRLVKATYRKIPFILIWKKFNIRIAKIIGR</sequence>
<organism evidence="2 3">
    <name type="scientific">Xylanibacter ruminicola</name>
    <name type="common">Prevotella ruminicola</name>
    <dbReference type="NCBI Taxonomy" id="839"/>
    <lineage>
        <taxon>Bacteria</taxon>
        <taxon>Pseudomonadati</taxon>
        <taxon>Bacteroidota</taxon>
        <taxon>Bacteroidia</taxon>
        <taxon>Bacteroidales</taxon>
        <taxon>Prevotellaceae</taxon>
        <taxon>Xylanibacter</taxon>
    </lineage>
</organism>
<dbReference type="GO" id="GO:0016758">
    <property type="term" value="F:hexosyltransferase activity"/>
    <property type="evidence" value="ECO:0007669"/>
    <property type="project" value="UniProtKB-ARBA"/>
</dbReference>